<keyword evidence="3" id="KW-1185">Reference proteome</keyword>
<sequence length="78" mass="8254">MRPLQLTLTEVRSYPGACTIDVTGKHLPGSAGDTGAGKSAVLEAIIFALYGTCPWPKDSRGFEELPRTALEDTGMEAS</sequence>
<protein>
    <recommendedName>
        <fullName evidence="1">Rad50/SbcC-type AAA domain-containing protein</fullName>
    </recommendedName>
</protein>
<dbReference type="Pfam" id="PF13476">
    <property type="entry name" value="AAA_23"/>
    <property type="match status" value="1"/>
</dbReference>
<comment type="caution">
    <text evidence="2">The sequence shown here is derived from an EMBL/GenBank/DDBJ whole genome shotgun (WGS) entry which is preliminary data.</text>
</comment>
<evidence type="ECO:0000259" key="1">
    <source>
        <dbReference type="Pfam" id="PF13476"/>
    </source>
</evidence>
<organism evidence="2 3">
    <name type="scientific">Streptomyces filipinensis</name>
    <dbReference type="NCBI Taxonomy" id="66887"/>
    <lineage>
        <taxon>Bacteria</taxon>
        <taxon>Bacillati</taxon>
        <taxon>Actinomycetota</taxon>
        <taxon>Actinomycetes</taxon>
        <taxon>Kitasatosporales</taxon>
        <taxon>Streptomycetaceae</taxon>
        <taxon>Streptomyces</taxon>
    </lineage>
</organism>
<dbReference type="InterPro" id="IPR038729">
    <property type="entry name" value="Rad50/SbcC_AAA"/>
</dbReference>
<reference evidence="2" key="2">
    <citation type="submission" date="2020-09" db="EMBL/GenBank/DDBJ databases">
        <authorList>
            <person name="Sun Q."/>
            <person name="Ohkuma M."/>
        </authorList>
    </citation>
    <scope>NUCLEOTIDE SEQUENCE</scope>
    <source>
        <strain evidence="2">JCM 4369</strain>
    </source>
</reference>
<dbReference type="Gene3D" id="3.40.50.300">
    <property type="entry name" value="P-loop containing nucleotide triphosphate hydrolases"/>
    <property type="match status" value="1"/>
</dbReference>
<feature type="domain" description="Rad50/SbcC-type AAA" evidence="1">
    <location>
        <begin position="6"/>
        <end position="58"/>
    </location>
</feature>
<gene>
    <name evidence="2" type="ORF">GCM10010260_80650</name>
</gene>
<evidence type="ECO:0000313" key="3">
    <source>
        <dbReference type="Proteomes" id="UP000618795"/>
    </source>
</evidence>
<proteinExistence type="predicted"/>
<accession>A0A918MF08</accession>
<dbReference type="GO" id="GO:0006302">
    <property type="term" value="P:double-strand break repair"/>
    <property type="evidence" value="ECO:0007669"/>
    <property type="project" value="InterPro"/>
</dbReference>
<dbReference type="GO" id="GO:0016887">
    <property type="term" value="F:ATP hydrolysis activity"/>
    <property type="evidence" value="ECO:0007669"/>
    <property type="project" value="InterPro"/>
</dbReference>
<dbReference type="InterPro" id="IPR027417">
    <property type="entry name" value="P-loop_NTPase"/>
</dbReference>
<dbReference type="Proteomes" id="UP000618795">
    <property type="component" value="Unassembled WGS sequence"/>
</dbReference>
<dbReference type="EMBL" id="BMTD01000033">
    <property type="protein sequence ID" value="GGV28107.1"/>
    <property type="molecule type" value="Genomic_DNA"/>
</dbReference>
<evidence type="ECO:0000313" key="2">
    <source>
        <dbReference type="EMBL" id="GGV28107.1"/>
    </source>
</evidence>
<reference evidence="2" key="1">
    <citation type="journal article" date="2014" name="Int. J. Syst. Evol. Microbiol.">
        <title>Complete genome sequence of Corynebacterium casei LMG S-19264T (=DSM 44701T), isolated from a smear-ripened cheese.</title>
        <authorList>
            <consortium name="US DOE Joint Genome Institute (JGI-PGF)"/>
            <person name="Walter F."/>
            <person name="Albersmeier A."/>
            <person name="Kalinowski J."/>
            <person name="Ruckert C."/>
        </authorList>
    </citation>
    <scope>NUCLEOTIDE SEQUENCE</scope>
    <source>
        <strain evidence="2">JCM 4369</strain>
    </source>
</reference>
<dbReference type="AlphaFoldDB" id="A0A918MF08"/>
<name>A0A918MF08_9ACTN</name>